<sequence>MEENEVIATGGSTQGNPEELLRQSPFGPLFDIPGVDGVEDIFGNINPPSGGAAFGGGGAPSFDQNSPYGGNPFAGDNFWNAFAGGVNPSNPSTTGGSNAGGFPGGGGGNTGGFPGGGGNTGGFPGGGGGNAGGFPGGGGGNGTPVNPLEGDNFWDTFAGGVDPTEFSSENLPSQAFVASSQGNASTPVPEPSSMIGVAVIGFGIAAGKFKQRRRATKASQFER</sequence>
<comment type="caution">
    <text evidence="2">The sequence shown here is derived from an EMBL/GenBank/DDBJ whole genome shotgun (WGS) entry which is preliminary data.</text>
</comment>
<organism evidence="2 3">
    <name type="scientific">Aliterella atlantica CENA595</name>
    <dbReference type="NCBI Taxonomy" id="1618023"/>
    <lineage>
        <taxon>Bacteria</taxon>
        <taxon>Bacillati</taxon>
        <taxon>Cyanobacteriota</taxon>
        <taxon>Cyanophyceae</taxon>
        <taxon>Chroococcidiopsidales</taxon>
        <taxon>Aliterellaceae</taxon>
        <taxon>Aliterella</taxon>
    </lineage>
</organism>
<evidence type="ECO:0000313" key="3">
    <source>
        <dbReference type="Proteomes" id="UP000032452"/>
    </source>
</evidence>
<dbReference type="EMBL" id="JYON01000001">
    <property type="protein sequence ID" value="KJH73355.1"/>
    <property type="molecule type" value="Genomic_DNA"/>
</dbReference>
<evidence type="ECO:0008006" key="4">
    <source>
        <dbReference type="Google" id="ProtNLM"/>
    </source>
</evidence>
<evidence type="ECO:0000313" key="2">
    <source>
        <dbReference type="EMBL" id="KJH73355.1"/>
    </source>
</evidence>
<gene>
    <name evidence="2" type="ORF">UH38_00805</name>
</gene>
<reference evidence="2 3" key="1">
    <citation type="submission" date="2015-02" db="EMBL/GenBank/DDBJ databases">
        <title>Draft genome of a novel marine cyanobacterium (Chroococcales) isolated from South Atlantic Ocean.</title>
        <authorList>
            <person name="Rigonato J."/>
            <person name="Alvarenga D.O."/>
            <person name="Branco L.H."/>
            <person name="Varani A.M."/>
            <person name="Brandini F.P."/>
            <person name="Fiore M.F."/>
        </authorList>
    </citation>
    <scope>NUCLEOTIDE SEQUENCE [LARGE SCALE GENOMIC DNA]</scope>
    <source>
        <strain evidence="2 3">CENA595</strain>
    </source>
</reference>
<name>A0A0D8ZX68_9CYAN</name>
<protein>
    <recommendedName>
        <fullName evidence="4">PEP-CTERM protein-sorting domain-containing protein</fullName>
    </recommendedName>
</protein>
<accession>A0A0D8ZX68</accession>
<feature type="region of interest" description="Disordered" evidence="1">
    <location>
        <begin position="90"/>
        <end position="151"/>
    </location>
</feature>
<keyword evidence="3" id="KW-1185">Reference proteome</keyword>
<dbReference type="OrthoDB" id="490468at2"/>
<evidence type="ECO:0000256" key="1">
    <source>
        <dbReference type="SAM" id="MobiDB-lite"/>
    </source>
</evidence>
<dbReference type="RefSeq" id="WP_045052699.1">
    <property type="nucleotide sequence ID" value="NZ_CAWMDP010000017.1"/>
</dbReference>
<dbReference type="InterPro" id="IPR013424">
    <property type="entry name" value="Ice-binding_C"/>
</dbReference>
<proteinExistence type="predicted"/>
<dbReference type="STRING" id="1618023.UH38_00805"/>
<dbReference type="AlphaFoldDB" id="A0A0D8ZX68"/>
<feature type="compositionally biased region" description="Gly residues" evidence="1">
    <location>
        <begin position="97"/>
        <end position="142"/>
    </location>
</feature>
<dbReference type="NCBIfam" id="TIGR02595">
    <property type="entry name" value="PEP_CTERM"/>
    <property type="match status" value="1"/>
</dbReference>
<feature type="region of interest" description="Disordered" evidence="1">
    <location>
        <begin position="1"/>
        <end position="28"/>
    </location>
</feature>
<dbReference type="Proteomes" id="UP000032452">
    <property type="component" value="Unassembled WGS sequence"/>
</dbReference>